<protein>
    <submittedName>
        <fullName evidence="3">Nucleotide-binding universal stress protein, UspA family</fullName>
    </submittedName>
</protein>
<dbReference type="EMBL" id="FOFN01000002">
    <property type="protein sequence ID" value="SEQ35278.1"/>
    <property type="molecule type" value="Genomic_DNA"/>
</dbReference>
<gene>
    <name evidence="3" type="ORF">SAMN05421824_1433</name>
</gene>
<dbReference type="PANTHER" id="PTHR46268:SF6">
    <property type="entry name" value="UNIVERSAL STRESS PROTEIN UP12"/>
    <property type="match status" value="1"/>
</dbReference>
<dbReference type="Gene3D" id="3.40.50.620">
    <property type="entry name" value="HUPs"/>
    <property type="match status" value="2"/>
</dbReference>
<feature type="domain" description="UspA" evidence="2">
    <location>
        <begin position="3"/>
        <end position="147"/>
    </location>
</feature>
<name>A0A1H9FD78_9FLAO</name>
<dbReference type="SUPFAM" id="SSF52402">
    <property type="entry name" value="Adenine nucleotide alpha hydrolases-like"/>
    <property type="match status" value="2"/>
</dbReference>
<dbReference type="Proteomes" id="UP000198999">
    <property type="component" value="Unassembled WGS sequence"/>
</dbReference>
<comment type="similarity">
    <text evidence="1">Belongs to the universal stress protein A family.</text>
</comment>
<evidence type="ECO:0000259" key="2">
    <source>
        <dbReference type="Pfam" id="PF00582"/>
    </source>
</evidence>
<dbReference type="PANTHER" id="PTHR46268">
    <property type="entry name" value="STRESS RESPONSE PROTEIN NHAX"/>
    <property type="match status" value="1"/>
</dbReference>
<keyword evidence="4" id="KW-1185">Reference proteome</keyword>
<evidence type="ECO:0000256" key="1">
    <source>
        <dbReference type="ARBA" id="ARBA00008791"/>
    </source>
</evidence>
<dbReference type="InterPro" id="IPR014729">
    <property type="entry name" value="Rossmann-like_a/b/a_fold"/>
</dbReference>
<sequence length="284" mass="33092">MAMRKILIPTDFSKNAMNAIQYATELFKYEVSEFYIMHAFQNEIYSDEVILNRETLDEVTNAVHKTSLSELKKIKSSIESDKSNPKHTFNIISANNLLLDEADKIVDKHNIDVIVMGTRGKTNDKNITFGSNTLQVLKYVQCPVLSIPQNYKYTQPKHILFPTNYMIPYKRRELKLLCEMASSYRSTIDMLYISKSSTLSRRQQENMDFIKAELYKTNVNFKIESSNHIINSIYKYIKEKDIDMLVMVNTTHSFLENILFQSPLDELSLNLDIPFLSLQNLKRK</sequence>
<accession>A0A1H9FD78</accession>
<reference evidence="3 4" key="1">
    <citation type="submission" date="2016-10" db="EMBL/GenBank/DDBJ databases">
        <authorList>
            <person name="de Groot N.N."/>
        </authorList>
    </citation>
    <scope>NUCLEOTIDE SEQUENCE [LARGE SCALE GENOMIC DNA]</scope>
    <source>
        <strain evidence="3 4">DSM 21035</strain>
    </source>
</reference>
<dbReference type="InterPro" id="IPR006016">
    <property type="entry name" value="UspA"/>
</dbReference>
<dbReference type="STRING" id="419940.SAMN05421824_1433"/>
<dbReference type="PRINTS" id="PR01438">
    <property type="entry name" value="UNVRSLSTRESS"/>
</dbReference>
<evidence type="ECO:0000313" key="3">
    <source>
        <dbReference type="EMBL" id="SEQ35278.1"/>
    </source>
</evidence>
<dbReference type="CDD" id="cd00293">
    <property type="entry name" value="USP-like"/>
    <property type="match status" value="1"/>
</dbReference>
<dbReference type="Pfam" id="PF00582">
    <property type="entry name" value="Usp"/>
    <property type="match status" value="1"/>
</dbReference>
<evidence type="ECO:0000313" key="4">
    <source>
        <dbReference type="Proteomes" id="UP000198999"/>
    </source>
</evidence>
<dbReference type="AlphaFoldDB" id="A0A1H9FD78"/>
<organism evidence="3 4">
    <name type="scientific">Hyunsoonleella jejuensis</name>
    <dbReference type="NCBI Taxonomy" id="419940"/>
    <lineage>
        <taxon>Bacteria</taxon>
        <taxon>Pseudomonadati</taxon>
        <taxon>Bacteroidota</taxon>
        <taxon>Flavobacteriia</taxon>
        <taxon>Flavobacteriales</taxon>
        <taxon>Flavobacteriaceae</taxon>
    </lineage>
</organism>
<dbReference type="InterPro" id="IPR006015">
    <property type="entry name" value="Universal_stress_UspA"/>
</dbReference>
<proteinExistence type="inferred from homology"/>